<feature type="transmembrane region" description="Helical" evidence="1">
    <location>
        <begin position="44"/>
        <end position="61"/>
    </location>
</feature>
<dbReference type="AlphaFoldDB" id="A0A5D4SZU6"/>
<gene>
    <name evidence="2" type="ORF">FZC76_14415</name>
</gene>
<feature type="transmembrane region" description="Helical" evidence="1">
    <location>
        <begin position="6"/>
        <end position="23"/>
    </location>
</feature>
<evidence type="ECO:0000256" key="1">
    <source>
        <dbReference type="SAM" id="Phobius"/>
    </source>
</evidence>
<dbReference type="Proteomes" id="UP000322524">
    <property type="component" value="Unassembled WGS sequence"/>
</dbReference>
<evidence type="ECO:0000313" key="2">
    <source>
        <dbReference type="EMBL" id="TYS67752.1"/>
    </source>
</evidence>
<keyword evidence="1" id="KW-1133">Transmembrane helix</keyword>
<accession>A0A5D4SZU6</accession>
<comment type="caution">
    <text evidence="2">The sequence shown here is derived from an EMBL/GenBank/DDBJ whole genome shotgun (WGS) entry which is preliminary data.</text>
</comment>
<reference evidence="2 3" key="1">
    <citation type="submission" date="2019-08" db="EMBL/GenBank/DDBJ databases">
        <title>Bacillus genomes from the desert of Cuatro Cienegas, Coahuila.</title>
        <authorList>
            <person name="Olmedo-Alvarez G."/>
        </authorList>
    </citation>
    <scope>NUCLEOTIDE SEQUENCE [LARGE SCALE GENOMIC DNA]</scope>
    <source>
        <strain evidence="2 3">CH28_1T</strain>
    </source>
</reference>
<proteinExistence type="predicted"/>
<dbReference type="EMBL" id="VTEV01000005">
    <property type="protein sequence ID" value="TYS67752.1"/>
    <property type="molecule type" value="Genomic_DNA"/>
</dbReference>
<sequence length="63" mass="7646">MLYENLNAFIYGFLFWWAILLVFKRFPGSYKHKNTWKRDISVTFIQSLVLLAAFQIVFYFQNS</sequence>
<evidence type="ECO:0000313" key="3">
    <source>
        <dbReference type="Proteomes" id="UP000322524"/>
    </source>
</evidence>
<organism evidence="2 3">
    <name type="scientific">Sutcliffiella horikoshii</name>
    <dbReference type="NCBI Taxonomy" id="79883"/>
    <lineage>
        <taxon>Bacteria</taxon>
        <taxon>Bacillati</taxon>
        <taxon>Bacillota</taxon>
        <taxon>Bacilli</taxon>
        <taxon>Bacillales</taxon>
        <taxon>Bacillaceae</taxon>
        <taxon>Sutcliffiella</taxon>
    </lineage>
</organism>
<keyword evidence="1" id="KW-0472">Membrane</keyword>
<name>A0A5D4SZU6_9BACI</name>
<dbReference type="OrthoDB" id="2931702at2"/>
<protein>
    <submittedName>
        <fullName evidence="2">Uncharacterized protein</fullName>
    </submittedName>
</protein>
<keyword evidence="1" id="KW-0812">Transmembrane</keyword>